<keyword evidence="3" id="KW-1185">Reference proteome</keyword>
<proteinExistence type="predicted"/>
<evidence type="ECO:0000256" key="1">
    <source>
        <dbReference type="SAM" id="MobiDB-lite"/>
    </source>
</evidence>
<feature type="non-terminal residue" evidence="2">
    <location>
        <position position="1"/>
    </location>
</feature>
<protein>
    <submittedName>
        <fullName evidence="2">Uncharacterized protein</fullName>
    </submittedName>
</protein>
<sequence length="40" mass="4512">SPQLDQVQEPARPQKNIGERFVVKEESAASVHLGRPREEV</sequence>
<name>A0A4Y2WI08_ARAVE</name>
<comment type="caution">
    <text evidence="2">The sequence shown here is derived from an EMBL/GenBank/DDBJ whole genome shotgun (WGS) entry which is preliminary data.</text>
</comment>
<evidence type="ECO:0000313" key="3">
    <source>
        <dbReference type="Proteomes" id="UP000499080"/>
    </source>
</evidence>
<gene>
    <name evidence="2" type="ORF">AVEN_98592_1</name>
</gene>
<reference evidence="2 3" key="1">
    <citation type="journal article" date="2019" name="Sci. Rep.">
        <title>Orb-weaving spider Araneus ventricosus genome elucidates the spidroin gene catalogue.</title>
        <authorList>
            <person name="Kono N."/>
            <person name="Nakamura H."/>
            <person name="Ohtoshi R."/>
            <person name="Moran D.A.P."/>
            <person name="Shinohara A."/>
            <person name="Yoshida Y."/>
            <person name="Fujiwara M."/>
            <person name="Mori M."/>
            <person name="Tomita M."/>
            <person name="Arakawa K."/>
        </authorList>
    </citation>
    <scope>NUCLEOTIDE SEQUENCE [LARGE SCALE GENOMIC DNA]</scope>
</reference>
<dbReference type="EMBL" id="BGPR01061124">
    <property type="protein sequence ID" value="GBO36849.1"/>
    <property type="molecule type" value="Genomic_DNA"/>
</dbReference>
<evidence type="ECO:0000313" key="2">
    <source>
        <dbReference type="EMBL" id="GBO36849.1"/>
    </source>
</evidence>
<organism evidence="2 3">
    <name type="scientific">Araneus ventricosus</name>
    <name type="common">Orbweaver spider</name>
    <name type="synonym">Epeira ventricosa</name>
    <dbReference type="NCBI Taxonomy" id="182803"/>
    <lineage>
        <taxon>Eukaryota</taxon>
        <taxon>Metazoa</taxon>
        <taxon>Ecdysozoa</taxon>
        <taxon>Arthropoda</taxon>
        <taxon>Chelicerata</taxon>
        <taxon>Arachnida</taxon>
        <taxon>Araneae</taxon>
        <taxon>Araneomorphae</taxon>
        <taxon>Entelegynae</taxon>
        <taxon>Araneoidea</taxon>
        <taxon>Araneidae</taxon>
        <taxon>Araneus</taxon>
    </lineage>
</organism>
<accession>A0A4Y2WI08</accession>
<dbReference type="Proteomes" id="UP000499080">
    <property type="component" value="Unassembled WGS sequence"/>
</dbReference>
<feature type="region of interest" description="Disordered" evidence="1">
    <location>
        <begin position="1"/>
        <end position="21"/>
    </location>
</feature>
<dbReference type="AlphaFoldDB" id="A0A4Y2WI08"/>